<accession>A0ABW8RDG6</accession>
<gene>
    <name evidence="2" type="ORF">ACJEBI_08310</name>
</gene>
<dbReference type="EMBL" id="JBJHQH010000005">
    <property type="protein sequence ID" value="MFK9091481.1"/>
    <property type="molecule type" value="Genomic_DNA"/>
</dbReference>
<comment type="caution">
    <text evidence="2">The sequence shown here is derived from an EMBL/GenBank/DDBJ whole genome shotgun (WGS) entry which is preliminary data.</text>
</comment>
<organism evidence="2 3">
    <name type="scientific">Bacillus salipaludis</name>
    <dbReference type="NCBI Taxonomy" id="2547811"/>
    <lineage>
        <taxon>Bacteria</taxon>
        <taxon>Bacillati</taxon>
        <taxon>Bacillota</taxon>
        <taxon>Bacilli</taxon>
        <taxon>Bacillales</taxon>
        <taxon>Bacillaceae</taxon>
        <taxon>Bacillus</taxon>
    </lineage>
</organism>
<evidence type="ECO:0000256" key="1">
    <source>
        <dbReference type="SAM" id="Coils"/>
    </source>
</evidence>
<evidence type="ECO:0000313" key="2">
    <source>
        <dbReference type="EMBL" id="MFK9091481.1"/>
    </source>
</evidence>
<keyword evidence="3" id="KW-1185">Reference proteome</keyword>
<protein>
    <submittedName>
        <fullName evidence="2">Uncharacterized protein</fullName>
    </submittedName>
</protein>
<name>A0ABW8RDG6_9BACI</name>
<sequence length="75" mass="8749">MEINDDAASNLEQLLESLIKMVGKANKNVDSLQKRVSQLEWLIREQQLEIKERGPIQIYSRHPHESANKFPIHLE</sequence>
<dbReference type="Proteomes" id="UP001623041">
    <property type="component" value="Unassembled WGS sequence"/>
</dbReference>
<keyword evidence="1" id="KW-0175">Coiled coil</keyword>
<evidence type="ECO:0000313" key="3">
    <source>
        <dbReference type="Proteomes" id="UP001623041"/>
    </source>
</evidence>
<reference evidence="2 3" key="1">
    <citation type="submission" date="2024-11" db="EMBL/GenBank/DDBJ databases">
        <authorList>
            <person name="Lucas J.A."/>
        </authorList>
    </citation>
    <scope>NUCLEOTIDE SEQUENCE [LARGE SCALE GENOMIC DNA]</scope>
    <source>
        <strain evidence="2 3">Z 5.4</strain>
    </source>
</reference>
<dbReference type="RefSeq" id="WP_406580131.1">
    <property type="nucleotide sequence ID" value="NZ_JBJHQH010000005.1"/>
</dbReference>
<proteinExistence type="predicted"/>
<feature type="coiled-coil region" evidence="1">
    <location>
        <begin position="8"/>
        <end position="49"/>
    </location>
</feature>